<reference evidence="1 2" key="1">
    <citation type="submission" date="2018-11" db="EMBL/GenBank/DDBJ databases">
        <title>Species Designations Belie Phenotypic and Genotypic Heterogeneity in Oral Streptococci.</title>
        <authorList>
            <person name="Velsko I."/>
        </authorList>
    </citation>
    <scope>NUCLEOTIDE SEQUENCE [LARGE SCALE GENOMIC DNA]</scope>
    <source>
        <strain evidence="1 2">KLC01</strain>
    </source>
</reference>
<evidence type="ECO:0000313" key="1">
    <source>
        <dbReference type="EMBL" id="RSI85857.1"/>
    </source>
</evidence>
<protein>
    <recommendedName>
        <fullName evidence="3">Preprotein translocase subunit SecB</fullName>
    </recommendedName>
</protein>
<dbReference type="AlphaFoldDB" id="A0A3R9IQ78"/>
<comment type="caution">
    <text evidence="1">The sequence shown here is derived from an EMBL/GenBank/DDBJ whole genome shotgun (WGS) entry which is preliminary data.</text>
</comment>
<name>A0A3R9IQ78_STRMT</name>
<accession>A0A3R9IQ78</accession>
<dbReference type="EMBL" id="RJNW01000005">
    <property type="protein sequence ID" value="RSI85857.1"/>
    <property type="molecule type" value="Genomic_DNA"/>
</dbReference>
<sequence>MSTYGSDLQLRGVRVERLIYRINNDFEDLDNIENVDISIIPTPKISRENKDCGLLELEVTLFDEDYREKKNPLYLKIKLVGIFEDTNYNPEGEDVFVKYLPNAISMLYSYARAHIASLTGMFGIDVIQIPTVNILKLLDDVNHEKD</sequence>
<dbReference type="Gene3D" id="3.10.420.10">
    <property type="entry name" value="SecB-like"/>
    <property type="match status" value="1"/>
</dbReference>
<dbReference type="InterPro" id="IPR035958">
    <property type="entry name" value="SecB-like_sf"/>
</dbReference>
<dbReference type="RefSeq" id="WP_125386731.1">
    <property type="nucleotide sequence ID" value="NZ_RJNW01000005.1"/>
</dbReference>
<evidence type="ECO:0008006" key="3">
    <source>
        <dbReference type="Google" id="ProtNLM"/>
    </source>
</evidence>
<dbReference type="Proteomes" id="UP000278063">
    <property type="component" value="Unassembled WGS sequence"/>
</dbReference>
<dbReference type="SUPFAM" id="SSF54611">
    <property type="entry name" value="SecB-like"/>
    <property type="match status" value="1"/>
</dbReference>
<proteinExistence type="predicted"/>
<evidence type="ECO:0000313" key="2">
    <source>
        <dbReference type="Proteomes" id="UP000278063"/>
    </source>
</evidence>
<organism evidence="1 2">
    <name type="scientific">Streptococcus mitis</name>
    <dbReference type="NCBI Taxonomy" id="28037"/>
    <lineage>
        <taxon>Bacteria</taxon>
        <taxon>Bacillati</taxon>
        <taxon>Bacillota</taxon>
        <taxon>Bacilli</taxon>
        <taxon>Lactobacillales</taxon>
        <taxon>Streptococcaceae</taxon>
        <taxon>Streptococcus</taxon>
        <taxon>Streptococcus mitis group</taxon>
    </lineage>
</organism>
<gene>
    <name evidence="1" type="ORF">D8849_07960</name>
</gene>